<evidence type="ECO:0000256" key="5">
    <source>
        <dbReference type="ARBA" id="ARBA00022475"/>
    </source>
</evidence>
<dbReference type="GO" id="GO:0010043">
    <property type="term" value="P:response to zinc ion"/>
    <property type="evidence" value="ECO:0007669"/>
    <property type="project" value="TreeGrafter"/>
</dbReference>
<evidence type="ECO:0000256" key="14">
    <source>
        <dbReference type="SAM" id="Phobius"/>
    </source>
</evidence>
<evidence type="ECO:0000313" key="15">
    <source>
        <dbReference type="EMBL" id="GGX64230.1"/>
    </source>
</evidence>
<evidence type="ECO:0000256" key="10">
    <source>
        <dbReference type="ARBA" id="ARBA00023065"/>
    </source>
</evidence>
<evidence type="ECO:0000256" key="2">
    <source>
        <dbReference type="ARBA" id="ARBA00004651"/>
    </source>
</evidence>
<evidence type="ECO:0000256" key="12">
    <source>
        <dbReference type="ARBA" id="ARBA00040080"/>
    </source>
</evidence>
<dbReference type="Pfam" id="PF00950">
    <property type="entry name" value="ABC-3"/>
    <property type="match status" value="1"/>
</dbReference>
<dbReference type="GO" id="GO:0055085">
    <property type="term" value="P:transmembrane transport"/>
    <property type="evidence" value="ECO:0007669"/>
    <property type="project" value="InterPro"/>
</dbReference>
<dbReference type="SUPFAM" id="SSF81345">
    <property type="entry name" value="ABC transporter involved in vitamin B12 uptake, BtuC"/>
    <property type="match status" value="1"/>
</dbReference>
<feature type="transmembrane region" description="Helical" evidence="14">
    <location>
        <begin position="241"/>
        <end position="260"/>
    </location>
</feature>
<accession>A0A918KI61</accession>
<dbReference type="EMBL" id="BMXR01000009">
    <property type="protein sequence ID" value="GGX64230.1"/>
    <property type="molecule type" value="Genomic_DNA"/>
</dbReference>
<gene>
    <name evidence="15" type="ORF">GCM10007392_34910</name>
</gene>
<keyword evidence="16" id="KW-1185">Reference proteome</keyword>
<evidence type="ECO:0000256" key="7">
    <source>
        <dbReference type="ARBA" id="ARBA00022833"/>
    </source>
</evidence>
<evidence type="ECO:0000256" key="9">
    <source>
        <dbReference type="ARBA" id="ARBA00022989"/>
    </source>
</evidence>
<feature type="transmembrane region" description="Helical" evidence="14">
    <location>
        <begin position="43"/>
        <end position="73"/>
    </location>
</feature>
<keyword evidence="8" id="KW-0864">Zinc transport</keyword>
<feature type="transmembrane region" description="Helical" evidence="14">
    <location>
        <begin position="127"/>
        <end position="149"/>
    </location>
</feature>
<dbReference type="PANTHER" id="PTHR30477">
    <property type="entry name" value="ABC-TRANSPORTER METAL-BINDING PROTEIN"/>
    <property type="match status" value="1"/>
</dbReference>
<evidence type="ECO:0000256" key="4">
    <source>
        <dbReference type="ARBA" id="ARBA00022448"/>
    </source>
</evidence>
<keyword evidence="5" id="KW-1003">Cell membrane</keyword>
<evidence type="ECO:0000256" key="11">
    <source>
        <dbReference type="ARBA" id="ARBA00023136"/>
    </source>
</evidence>
<evidence type="ECO:0000256" key="6">
    <source>
        <dbReference type="ARBA" id="ARBA00022692"/>
    </source>
</evidence>
<keyword evidence="11 14" id="KW-0472">Membrane</keyword>
<keyword evidence="9 14" id="KW-1133">Transmembrane helix</keyword>
<dbReference type="GO" id="GO:0043190">
    <property type="term" value="C:ATP-binding cassette (ABC) transporter complex"/>
    <property type="evidence" value="ECO:0007669"/>
    <property type="project" value="InterPro"/>
</dbReference>
<dbReference type="Gene3D" id="1.10.3470.10">
    <property type="entry name" value="ABC transporter involved in vitamin B12 uptake, BtuC"/>
    <property type="match status" value="1"/>
</dbReference>
<dbReference type="AlphaFoldDB" id="A0A918KI61"/>
<feature type="transmembrane region" description="Helical" evidence="14">
    <location>
        <begin position="213"/>
        <end position="234"/>
    </location>
</feature>
<reference evidence="15" key="2">
    <citation type="submission" date="2020-09" db="EMBL/GenBank/DDBJ databases">
        <authorList>
            <person name="Sun Q."/>
            <person name="Kim S."/>
        </authorList>
    </citation>
    <scope>NUCLEOTIDE SEQUENCE</scope>
    <source>
        <strain evidence="15">KCTC 22169</strain>
    </source>
</reference>
<reference evidence="15" key="1">
    <citation type="journal article" date="2014" name="Int. J. Syst. Evol. Microbiol.">
        <title>Complete genome sequence of Corynebacterium casei LMG S-19264T (=DSM 44701T), isolated from a smear-ripened cheese.</title>
        <authorList>
            <consortium name="US DOE Joint Genome Institute (JGI-PGF)"/>
            <person name="Walter F."/>
            <person name="Albersmeier A."/>
            <person name="Kalinowski J."/>
            <person name="Ruckert C."/>
        </authorList>
    </citation>
    <scope>NUCLEOTIDE SEQUENCE</scope>
    <source>
        <strain evidence="15">KCTC 22169</strain>
    </source>
</reference>
<keyword evidence="10" id="KW-0406">Ion transport</keyword>
<evidence type="ECO:0000256" key="1">
    <source>
        <dbReference type="ARBA" id="ARBA00002313"/>
    </source>
</evidence>
<comment type="function">
    <text evidence="1">Involved in the high-affinity zinc uptake transport system.</text>
</comment>
<protein>
    <recommendedName>
        <fullName evidence="12">High-affinity zinc uptake system membrane protein ZnuB</fullName>
    </recommendedName>
</protein>
<evidence type="ECO:0000313" key="16">
    <source>
        <dbReference type="Proteomes" id="UP000626148"/>
    </source>
</evidence>
<feature type="transmembrane region" description="Helical" evidence="14">
    <location>
        <begin position="170"/>
        <end position="201"/>
    </location>
</feature>
<evidence type="ECO:0000256" key="3">
    <source>
        <dbReference type="ARBA" id="ARBA00008034"/>
    </source>
</evidence>
<dbReference type="RefSeq" id="WP_189611078.1">
    <property type="nucleotide sequence ID" value="NZ_BMXR01000009.1"/>
</dbReference>
<evidence type="ECO:0000256" key="13">
    <source>
        <dbReference type="RuleBase" id="RU003943"/>
    </source>
</evidence>
<dbReference type="PANTHER" id="PTHR30477:SF23">
    <property type="entry name" value="HIGH-AFFINITY ZINC UPTAKE SYSTEM MEMBRANE PROTEIN ZNUB"/>
    <property type="match status" value="1"/>
</dbReference>
<dbReference type="Proteomes" id="UP000626148">
    <property type="component" value="Unassembled WGS sequence"/>
</dbReference>
<dbReference type="CDD" id="cd06550">
    <property type="entry name" value="TM_ABC_iron-siderophores_like"/>
    <property type="match status" value="1"/>
</dbReference>
<keyword evidence="4 13" id="KW-0813">Transport</keyword>
<name>A0A918KI61_9GAMM</name>
<evidence type="ECO:0000256" key="8">
    <source>
        <dbReference type="ARBA" id="ARBA00022906"/>
    </source>
</evidence>
<comment type="similarity">
    <text evidence="3 13">Belongs to the ABC-3 integral membrane protein family.</text>
</comment>
<feature type="transmembrane region" description="Helical" evidence="14">
    <location>
        <begin position="85"/>
        <end position="107"/>
    </location>
</feature>
<proteinExistence type="inferred from homology"/>
<comment type="caution">
    <text evidence="15">The sequence shown here is derived from an EMBL/GenBank/DDBJ whole genome shotgun (WGS) entry which is preliminary data.</text>
</comment>
<dbReference type="InterPro" id="IPR037294">
    <property type="entry name" value="ABC_BtuC-like"/>
</dbReference>
<dbReference type="GO" id="GO:0006829">
    <property type="term" value="P:zinc ion transport"/>
    <property type="evidence" value="ECO:0007669"/>
    <property type="project" value="UniProtKB-KW"/>
</dbReference>
<comment type="subcellular location">
    <subcellularLocation>
        <location evidence="2 13">Cell membrane</location>
        <topology evidence="2 13">Multi-pass membrane protein</topology>
    </subcellularLocation>
</comment>
<dbReference type="InterPro" id="IPR001626">
    <property type="entry name" value="ABC_TroCD"/>
</dbReference>
<keyword evidence="6 13" id="KW-0812">Transmembrane</keyword>
<organism evidence="15 16">
    <name type="scientific">Saccharospirillum salsuginis</name>
    <dbReference type="NCBI Taxonomy" id="418750"/>
    <lineage>
        <taxon>Bacteria</taxon>
        <taxon>Pseudomonadati</taxon>
        <taxon>Pseudomonadota</taxon>
        <taxon>Gammaproteobacteria</taxon>
        <taxon>Oceanospirillales</taxon>
        <taxon>Saccharospirillaceae</taxon>
        <taxon>Saccharospirillum</taxon>
    </lineage>
</organism>
<keyword evidence="7" id="KW-0862">Zinc</keyword>
<sequence>MIELLWPALLAGTGIALIAGPLGSFMVWRRMAYFGDTMAHSGLLGVTLGVVLNIHLTLGIALVTTTLALLLFVLQRQRRVPPDTLLGILSHSALAIGMLVLAFSDSVRMDLGGLLFGDLLAVNPQDVLWVALVTAVALPLILLIWRPLLAITVHEDLARAEGIATERIRILYLVLIALVIAVAMKIVGILLITALMIIPAAGVRWLSNTPEQMAIGASVLGMASVWLGLAVSWYSNAPSGPAIVVTATVAFVVLMGVSQAKRPARS</sequence>